<evidence type="ECO:0000259" key="2">
    <source>
        <dbReference type="PROSITE" id="PS51704"/>
    </source>
</evidence>
<dbReference type="GO" id="GO:0006629">
    <property type="term" value="P:lipid metabolic process"/>
    <property type="evidence" value="ECO:0007669"/>
    <property type="project" value="InterPro"/>
</dbReference>
<dbReference type="Pfam" id="PF03009">
    <property type="entry name" value="GDPD"/>
    <property type="match status" value="1"/>
</dbReference>
<organism evidence="3 4">
    <name type="scientific">Dioszegia hungarica</name>
    <dbReference type="NCBI Taxonomy" id="4972"/>
    <lineage>
        <taxon>Eukaryota</taxon>
        <taxon>Fungi</taxon>
        <taxon>Dikarya</taxon>
        <taxon>Basidiomycota</taxon>
        <taxon>Agaricomycotina</taxon>
        <taxon>Tremellomycetes</taxon>
        <taxon>Tremellales</taxon>
        <taxon>Bulleribasidiaceae</taxon>
        <taxon>Dioszegia</taxon>
    </lineage>
</organism>
<dbReference type="PANTHER" id="PTHR43805">
    <property type="entry name" value="GLYCEROPHOSPHORYL DIESTER PHOSPHODIESTERASE"/>
    <property type="match status" value="1"/>
</dbReference>
<accession>A0AA38LWE7</accession>
<name>A0AA38LWE7_9TREE</name>
<dbReference type="Proteomes" id="UP001164286">
    <property type="component" value="Unassembled WGS sequence"/>
</dbReference>
<dbReference type="SUPFAM" id="SSF51695">
    <property type="entry name" value="PLC-like phosphodiesterases"/>
    <property type="match status" value="1"/>
</dbReference>
<evidence type="ECO:0000313" key="3">
    <source>
        <dbReference type="EMBL" id="KAI9636539.1"/>
    </source>
</evidence>
<evidence type="ECO:0000313" key="4">
    <source>
        <dbReference type="Proteomes" id="UP001164286"/>
    </source>
</evidence>
<dbReference type="RefSeq" id="XP_052946316.1">
    <property type="nucleotide sequence ID" value="XM_053086914.1"/>
</dbReference>
<dbReference type="PROSITE" id="PS51704">
    <property type="entry name" value="GP_PDE"/>
    <property type="match status" value="1"/>
</dbReference>
<reference evidence="3" key="1">
    <citation type="journal article" date="2022" name="G3 (Bethesda)">
        <title>High quality genome of the basidiomycete yeast Dioszegia hungarica PDD-24b-2 isolated from cloud water.</title>
        <authorList>
            <person name="Jarrige D."/>
            <person name="Haridas S."/>
            <person name="Bleykasten-Grosshans C."/>
            <person name="Joly M."/>
            <person name="Nadalig T."/>
            <person name="Sancelme M."/>
            <person name="Vuilleumier S."/>
            <person name="Grigoriev I.V."/>
            <person name="Amato P."/>
            <person name="Bringel F."/>
        </authorList>
    </citation>
    <scope>NUCLEOTIDE SEQUENCE</scope>
    <source>
        <strain evidence="3">PDD-24b-2</strain>
    </source>
</reference>
<protein>
    <submittedName>
        <fullName evidence="3">PLC-like phosphodiesterase</fullName>
    </submittedName>
</protein>
<feature type="region of interest" description="Disordered" evidence="1">
    <location>
        <begin position="1"/>
        <end position="24"/>
    </location>
</feature>
<dbReference type="AlphaFoldDB" id="A0AA38LWE7"/>
<dbReference type="Gene3D" id="3.20.20.190">
    <property type="entry name" value="Phosphatidylinositol (PI) phosphodiesterase"/>
    <property type="match status" value="1"/>
</dbReference>
<dbReference type="GO" id="GO:0008081">
    <property type="term" value="F:phosphoric diester hydrolase activity"/>
    <property type="evidence" value="ECO:0007669"/>
    <property type="project" value="InterPro"/>
</dbReference>
<dbReference type="GeneID" id="77726115"/>
<gene>
    <name evidence="3" type="ORF">MKK02DRAFT_24641</name>
</gene>
<dbReference type="SMR" id="A0AA38LWE7"/>
<feature type="domain" description="GP-PDE" evidence="2">
    <location>
        <begin position="53"/>
        <end position="294"/>
    </location>
</feature>
<evidence type="ECO:0000256" key="1">
    <source>
        <dbReference type="SAM" id="MobiDB-lite"/>
    </source>
</evidence>
<dbReference type="EMBL" id="JAKWFO010000005">
    <property type="protein sequence ID" value="KAI9636539.1"/>
    <property type="molecule type" value="Genomic_DNA"/>
</dbReference>
<keyword evidence="4" id="KW-1185">Reference proteome</keyword>
<dbReference type="CDD" id="cd08570">
    <property type="entry name" value="GDPD_YPL206cp_fungi"/>
    <property type="match status" value="1"/>
</dbReference>
<dbReference type="InterPro" id="IPR017946">
    <property type="entry name" value="PLC-like_Pdiesterase_TIM-brl"/>
</dbReference>
<sequence length="360" mass="40904">MIKGTASTLPTPELLASSGPSPALQRLRTPDEELPAFDLGVSALEDKAQSRLPECWGHRGASASYPENTKASFIEACKQGADGIETDIHITSDNVLVLFHDPKLDRTTDGKGRIREQPWHGMLEHVRTKQAPVQPIPLFTEVLDIMLYLGNERVKLNLDCKVDNDAEKLFGLVRSVIARYDKWEQLLAPRIILGLWHPKFLGPAAHHLPYLPRYAISMSPADARRFFWDSVHGFSVYYEALATPDGQKFLAECRSHGKGVCAWTVNTREGMRECVRWGLGSCITDKPDMWREVKAEFQNDYYRAVKPTLQTYLLPFVNKKAWWFDIAKQTKEERQYLEKEGGKFEGWEGFKVGLQIARAE</sequence>
<proteinExistence type="predicted"/>
<comment type="caution">
    <text evidence="3">The sequence shown here is derived from an EMBL/GenBank/DDBJ whole genome shotgun (WGS) entry which is preliminary data.</text>
</comment>
<dbReference type="PANTHER" id="PTHR43805:SF1">
    <property type="entry name" value="GP-PDE DOMAIN-CONTAINING PROTEIN"/>
    <property type="match status" value="1"/>
</dbReference>
<feature type="compositionally biased region" description="Polar residues" evidence="1">
    <location>
        <begin position="1"/>
        <end position="10"/>
    </location>
</feature>
<dbReference type="InterPro" id="IPR030395">
    <property type="entry name" value="GP_PDE_dom"/>
</dbReference>